<evidence type="ECO:0000256" key="1">
    <source>
        <dbReference type="RuleBase" id="RU363045"/>
    </source>
</evidence>
<dbReference type="Gene3D" id="3.60.160.10">
    <property type="entry name" value="Mitochondrial biogenesis AIM24"/>
    <property type="match status" value="1"/>
</dbReference>
<dbReference type="AlphaFoldDB" id="A0AAD5U967"/>
<proteinExistence type="inferred from homology"/>
<gene>
    <name evidence="2" type="ORF">HK099_006707</name>
</gene>
<reference evidence="2" key="1">
    <citation type="submission" date="2020-05" db="EMBL/GenBank/DDBJ databases">
        <title>Phylogenomic resolution of chytrid fungi.</title>
        <authorList>
            <person name="Stajich J.E."/>
            <person name="Amses K."/>
            <person name="Simmons R."/>
            <person name="Seto K."/>
            <person name="Myers J."/>
            <person name="Bonds A."/>
            <person name="Quandt C.A."/>
            <person name="Barry K."/>
            <person name="Liu P."/>
            <person name="Grigoriev I."/>
            <person name="Longcore J.E."/>
            <person name="James T.Y."/>
        </authorList>
    </citation>
    <scope>NUCLEOTIDE SEQUENCE</scope>
    <source>
        <strain evidence="2">JEL0476</strain>
    </source>
</reference>
<dbReference type="Proteomes" id="UP001211065">
    <property type="component" value="Unassembled WGS sequence"/>
</dbReference>
<dbReference type="InterPro" id="IPR016031">
    <property type="entry name" value="Trp_RNA-bd_attenuator-like_dom"/>
</dbReference>
<organism evidence="2 3">
    <name type="scientific">Clydaea vesicula</name>
    <dbReference type="NCBI Taxonomy" id="447962"/>
    <lineage>
        <taxon>Eukaryota</taxon>
        <taxon>Fungi</taxon>
        <taxon>Fungi incertae sedis</taxon>
        <taxon>Chytridiomycota</taxon>
        <taxon>Chytridiomycota incertae sedis</taxon>
        <taxon>Chytridiomycetes</taxon>
        <taxon>Lobulomycetales</taxon>
        <taxon>Lobulomycetaceae</taxon>
        <taxon>Clydaea</taxon>
    </lineage>
</organism>
<comment type="subcellular location">
    <subcellularLocation>
        <location evidence="1">Mitochondrion</location>
    </subcellularLocation>
</comment>
<keyword evidence="1" id="KW-0496">Mitochondrion</keyword>
<dbReference type="GO" id="GO:0005739">
    <property type="term" value="C:mitochondrion"/>
    <property type="evidence" value="ECO:0007669"/>
    <property type="project" value="UniProtKB-SubCell"/>
</dbReference>
<accession>A0AAD5U967</accession>
<keyword evidence="3" id="KW-1185">Reference proteome</keyword>
<dbReference type="SUPFAM" id="SSF51219">
    <property type="entry name" value="TRAP-like"/>
    <property type="match status" value="1"/>
</dbReference>
<dbReference type="InterPro" id="IPR002838">
    <property type="entry name" value="AIM24"/>
</dbReference>
<dbReference type="EMBL" id="JADGJW010000006">
    <property type="protein sequence ID" value="KAJ3228082.1"/>
    <property type="molecule type" value="Genomic_DNA"/>
</dbReference>
<evidence type="ECO:0000313" key="3">
    <source>
        <dbReference type="Proteomes" id="UP001211065"/>
    </source>
</evidence>
<name>A0AAD5U967_9FUNG</name>
<protein>
    <recommendedName>
        <fullName evidence="1">Altered inheritance of mitochondria protein 24, mitochondrial</fullName>
    </recommendedName>
</protein>
<comment type="caution">
    <text evidence="2">The sequence shown here is derived from an EMBL/GenBank/DDBJ whole genome shotgun (WGS) entry which is preliminary data.</text>
</comment>
<comment type="similarity">
    <text evidence="1">Belongs to the AIM24 family.</text>
</comment>
<sequence>MIEVLKLDGSKEFNVARDNLFCWTNGVVINRSLKGQGIQNNGLLTYQLSGSGNVALDGFGDFITYEVFPGEKAEVNPKCLIAWESTITPKQKNVIKKVIYHKYSKFQFKFIDEFKKDRLKAAKMVLKNFGVNFFTLNKNLLIFVWEELTINSFFRLKNWSFGQTEMYQVEGPGIIYLSSNI</sequence>
<evidence type="ECO:0000313" key="2">
    <source>
        <dbReference type="EMBL" id="KAJ3228082.1"/>
    </source>
</evidence>
<dbReference type="Pfam" id="PF01987">
    <property type="entry name" value="AIM24"/>
    <property type="match status" value="1"/>
</dbReference>
<dbReference type="InterPro" id="IPR036983">
    <property type="entry name" value="AIM24_sf"/>
</dbReference>